<accession>A0AAD7U1D3</accession>
<feature type="transmembrane region" description="Helical" evidence="7">
    <location>
        <begin position="206"/>
        <end position="228"/>
    </location>
</feature>
<evidence type="ECO:0000256" key="7">
    <source>
        <dbReference type="SAM" id="Phobius"/>
    </source>
</evidence>
<feature type="transmembrane region" description="Helical" evidence="7">
    <location>
        <begin position="343"/>
        <end position="364"/>
    </location>
</feature>
<evidence type="ECO:0000256" key="5">
    <source>
        <dbReference type="ARBA" id="ARBA00023136"/>
    </source>
</evidence>
<feature type="transmembrane region" description="Helical" evidence="7">
    <location>
        <begin position="279"/>
        <end position="299"/>
    </location>
</feature>
<dbReference type="PROSITE" id="PS50850">
    <property type="entry name" value="MFS"/>
    <property type="match status" value="1"/>
</dbReference>
<proteinExistence type="predicted"/>
<dbReference type="SUPFAM" id="SSF103473">
    <property type="entry name" value="MFS general substrate transporter"/>
    <property type="match status" value="1"/>
</dbReference>
<evidence type="ECO:0000313" key="9">
    <source>
        <dbReference type="EMBL" id="KAJ8495754.1"/>
    </source>
</evidence>
<feature type="transmembrane region" description="Helical" evidence="7">
    <location>
        <begin position="404"/>
        <end position="426"/>
    </location>
</feature>
<dbReference type="Gene3D" id="1.20.1250.20">
    <property type="entry name" value="MFS general substrate transporter like domains"/>
    <property type="match status" value="2"/>
</dbReference>
<dbReference type="EMBL" id="JAPEVG010000021">
    <property type="protein sequence ID" value="KAJ8495754.1"/>
    <property type="molecule type" value="Genomic_DNA"/>
</dbReference>
<evidence type="ECO:0000256" key="1">
    <source>
        <dbReference type="ARBA" id="ARBA00004141"/>
    </source>
</evidence>
<evidence type="ECO:0000256" key="6">
    <source>
        <dbReference type="SAM" id="MobiDB-lite"/>
    </source>
</evidence>
<dbReference type="GO" id="GO:0016020">
    <property type="term" value="C:membrane"/>
    <property type="evidence" value="ECO:0007669"/>
    <property type="project" value="UniProtKB-SubCell"/>
</dbReference>
<evidence type="ECO:0000259" key="8">
    <source>
        <dbReference type="PROSITE" id="PS50850"/>
    </source>
</evidence>
<feature type="compositionally biased region" description="Basic and acidic residues" evidence="6">
    <location>
        <begin position="13"/>
        <end position="29"/>
    </location>
</feature>
<evidence type="ECO:0000256" key="3">
    <source>
        <dbReference type="ARBA" id="ARBA00022692"/>
    </source>
</evidence>
<evidence type="ECO:0000256" key="2">
    <source>
        <dbReference type="ARBA" id="ARBA00022448"/>
    </source>
</evidence>
<name>A0AAD7U1D3_9APHY</name>
<protein>
    <recommendedName>
        <fullName evidence="8">Major facilitator superfamily (MFS) profile domain-containing protein</fullName>
    </recommendedName>
</protein>
<dbReference type="AlphaFoldDB" id="A0AAD7U1D3"/>
<keyword evidence="4 7" id="KW-1133">Transmembrane helix</keyword>
<dbReference type="PANTHER" id="PTHR43791">
    <property type="entry name" value="PERMEASE-RELATED"/>
    <property type="match status" value="1"/>
</dbReference>
<keyword evidence="5 7" id="KW-0472">Membrane</keyword>
<keyword evidence="2" id="KW-0813">Transport</keyword>
<feature type="transmembrane region" description="Helical" evidence="7">
    <location>
        <begin position="432"/>
        <end position="458"/>
    </location>
</feature>
<gene>
    <name evidence="9" type="ORF">ONZ51_g1555</name>
</gene>
<dbReference type="PANTHER" id="PTHR43791:SF85">
    <property type="entry name" value="TRANSPORTER, PUTATIVE (AFU_ORTHOLOGUE AFUA_6G00710)-RELATED"/>
    <property type="match status" value="1"/>
</dbReference>
<feature type="transmembrane region" description="Helical" evidence="7">
    <location>
        <begin position="113"/>
        <end position="132"/>
    </location>
</feature>
<dbReference type="GO" id="GO:0022857">
    <property type="term" value="F:transmembrane transporter activity"/>
    <property type="evidence" value="ECO:0007669"/>
    <property type="project" value="InterPro"/>
</dbReference>
<dbReference type="InterPro" id="IPR036259">
    <property type="entry name" value="MFS_trans_sf"/>
</dbReference>
<organism evidence="9 10">
    <name type="scientific">Trametes cubensis</name>
    <dbReference type="NCBI Taxonomy" id="1111947"/>
    <lineage>
        <taxon>Eukaryota</taxon>
        <taxon>Fungi</taxon>
        <taxon>Dikarya</taxon>
        <taxon>Basidiomycota</taxon>
        <taxon>Agaricomycotina</taxon>
        <taxon>Agaricomycetes</taxon>
        <taxon>Polyporales</taxon>
        <taxon>Polyporaceae</taxon>
        <taxon>Trametes</taxon>
    </lineage>
</organism>
<keyword evidence="10" id="KW-1185">Reference proteome</keyword>
<feature type="transmembrane region" description="Helical" evidence="7">
    <location>
        <begin position="84"/>
        <end position="106"/>
    </location>
</feature>
<feature type="transmembrane region" description="Helical" evidence="7">
    <location>
        <begin position="36"/>
        <end position="57"/>
    </location>
</feature>
<evidence type="ECO:0000256" key="4">
    <source>
        <dbReference type="ARBA" id="ARBA00022989"/>
    </source>
</evidence>
<feature type="transmembrane region" description="Helical" evidence="7">
    <location>
        <begin position="370"/>
        <end position="392"/>
    </location>
</feature>
<feature type="domain" description="Major facilitator superfamily (MFS) profile" evidence="8">
    <location>
        <begin position="47"/>
        <end position="462"/>
    </location>
</feature>
<sequence length="493" mass="54032">MSASSQPVQDSDMLDRKESTSDYTDREASNCDSPKAAAVWTKVDFFVLPVVTLVYFLSSLDRSNVGNARIAGLQQDLKMTDNQYSIALTATLITYTLIDIPSNLVLNAIGPRWMVPTMVILWGITCTLQGVVHNYAGLIVARLFLGLFEGGLLPAICLYLSSFYPRRQLQLRIAIMFSATSMASAFSGLLAAAILKMEGVGNKPGWAWLFILEGLFTVLFGVSCYWLLPNTPNTLTFLSKEEKQLVLYALHEDGIISGDEKDETYTKVNFIHTFRQPHVILVMIIGFMNGSTLSGLAYFLPSIVANLGYSGTKAQLMSVPPFAVGAVLSIVTAFFADRFGQRGLNIVFFATIAMIGFSIFYVSFVDHVRYGSLFLLVPGTYCIAPPLGTWLANNSAPLIRRATALGLLPAMTNLGSILSTWLLGAISPAPRYTSATVTLLVFQIVIILCAALNMVWLVRENRRKACSRAAIGAEQQHSIIGEGDDSIWFEYVL</sequence>
<reference evidence="9" key="1">
    <citation type="submission" date="2022-11" db="EMBL/GenBank/DDBJ databases">
        <title>Genome Sequence of Cubamyces cubensis.</title>
        <authorList>
            <person name="Buettner E."/>
        </authorList>
    </citation>
    <scope>NUCLEOTIDE SEQUENCE</scope>
    <source>
        <strain evidence="9">MPL-01</strain>
    </source>
</reference>
<feature type="transmembrane region" description="Helical" evidence="7">
    <location>
        <begin position="138"/>
        <end position="161"/>
    </location>
</feature>
<dbReference type="InterPro" id="IPR011701">
    <property type="entry name" value="MFS"/>
</dbReference>
<dbReference type="FunFam" id="1.20.1250.20:FF:000034">
    <property type="entry name" value="MFS general substrate transporter"/>
    <property type="match status" value="1"/>
</dbReference>
<dbReference type="InterPro" id="IPR020846">
    <property type="entry name" value="MFS_dom"/>
</dbReference>
<comment type="subcellular location">
    <subcellularLocation>
        <location evidence="1">Membrane</location>
        <topology evidence="1">Multi-pass membrane protein</topology>
    </subcellularLocation>
</comment>
<evidence type="ECO:0000313" key="10">
    <source>
        <dbReference type="Proteomes" id="UP001215151"/>
    </source>
</evidence>
<feature type="transmembrane region" description="Helical" evidence="7">
    <location>
        <begin position="173"/>
        <end position="194"/>
    </location>
</feature>
<comment type="caution">
    <text evidence="9">The sequence shown here is derived from an EMBL/GenBank/DDBJ whole genome shotgun (WGS) entry which is preliminary data.</text>
</comment>
<dbReference type="Pfam" id="PF07690">
    <property type="entry name" value="MFS_1"/>
    <property type="match status" value="1"/>
</dbReference>
<feature type="transmembrane region" description="Helical" evidence="7">
    <location>
        <begin position="319"/>
        <end position="336"/>
    </location>
</feature>
<dbReference type="Proteomes" id="UP001215151">
    <property type="component" value="Unassembled WGS sequence"/>
</dbReference>
<keyword evidence="3 7" id="KW-0812">Transmembrane</keyword>
<dbReference type="FunFam" id="1.20.1250.20:FF:000013">
    <property type="entry name" value="MFS general substrate transporter"/>
    <property type="match status" value="1"/>
</dbReference>
<feature type="region of interest" description="Disordered" evidence="6">
    <location>
        <begin position="1"/>
        <end position="30"/>
    </location>
</feature>